<evidence type="ECO:0000313" key="1">
    <source>
        <dbReference type="EMBL" id="USQ96802.1"/>
    </source>
</evidence>
<keyword evidence="2" id="KW-1185">Reference proteome</keyword>
<dbReference type="InterPro" id="IPR023214">
    <property type="entry name" value="HAD_sf"/>
</dbReference>
<dbReference type="Gene3D" id="3.40.50.1000">
    <property type="entry name" value="HAD superfamily/HAD-like"/>
    <property type="match status" value="1"/>
</dbReference>
<dbReference type="SUPFAM" id="SSF56784">
    <property type="entry name" value="HAD-like"/>
    <property type="match status" value="1"/>
</dbReference>
<name>A0ABY4ZVG7_9CAUL</name>
<reference evidence="1 2" key="1">
    <citation type="submission" date="2022-04" db="EMBL/GenBank/DDBJ databases">
        <title>Genome sequence of soybean root-associated Caulobacter segnis RL271.</title>
        <authorList>
            <person name="Longley R."/>
            <person name="Bonito G."/>
            <person name="Trigodet F."/>
            <person name="Crosson S."/>
            <person name="Fiebig A."/>
        </authorList>
    </citation>
    <scope>NUCLEOTIDE SEQUENCE [LARGE SCALE GENOMIC DNA]</scope>
    <source>
        <strain evidence="1 2">RL271</strain>
    </source>
</reference>
<dbReference type="SFLD" id="SFLDG01129">
    <property type="entry name" value="C1.5:_HAD__Beta-PGM__Phosphata"/>
    <property type="match status" value="1"/>
</dbReference>
<organism evidence="1 2">
    <name type="scientific">Caulobacter segnis</name>
    <dbReference type="NCBI Taxonomy" id="88688"/>
    <lineage>
        <taxon>Bacteria</taxon>
        <taxon>Pseudomonadati</taxon>
        <taxon>Pseudomonadota</taxon>
        <taxon>Alphaproteobacteria</taxon>
        <taxon>Caulobacterales</taxon>
        <taxon>Caulobacteraceae</taxon>
        <taxon>Caulobacter</taxon>
    </lineage>
</organism>
<dbReference type="InterPro" id="IPR023198">
    <property type="entry name" value="PGP-like_dom2"/>
</dbReference>
<dbReference type="PANTHER" id="PTHR43611">
    <property type="entry name" value="ALPHA-D-GLUCOSE 1-PHOSPHATE PHOSPHATASE"/>
    <property type="match status" value="1"/>
</dbReference>
<dbReference type="Pfam" id="PF00702">
    <property type="entry name" value="Hydrolase"/>
    <property type="match status" value="1"/>
</dbReference>
<dbReference type="PRINTS" id="PR00413">
    <property type="entry name" value="HADHALOGNASE"/>
</dbReference>
<evidence type="ECO:0000313" key="2">
    <source>
        <dbReference type="Proteomes" id="UP001057520"/>
    </source>
</evidence>
<proteinExistence type="predicted"/>
<dbReference type="PANTHER" id="PTHR43611:SF3">
    <property type="entry name" value="FLAVIN MONONUCLEOTIDE HYDROLASE 1, CHLOROPLATIC"/>
    <property type="match status" value="1"/>
</dbReference>
<dbReference type="CDD" id="cd02603">
    <property type="entry name" value="HAD_sEH-N_like"/>
    <property type="match status" value="1"/>
</dbReference>
<protein>
    <submittedName>
        <fullName evidence="1">HAD family phosphatase</fullName>
    </submittedName>
</protein>
<dbReference type="Gene3D" id="1.10.150.240">
    <property type="entry name" value="Putative phosphatase, domain 2"/>
    <property type="match status" value="1"/>
</dbReference>
<dbReference type="EMBL" id="CP096040">
    <property type="protein sequence ID" value="USQ96802.1"/>
    <property type="molecule type" value="Genomic_DNA"/>
</dbReference>
<dbReference type="NCBIfam" id="TIGR01509">
    <property type="entry name" value="HAD-SF-IA-v3"/>
    <property type="match status" value="1"/>
</dbReference>
<accession>A0ABY4ZVG7</accession>
<sequence length="206" mass="22889">MTAAGAPRAVLWDVGNVIVRWDPRALYAKIFKEPADIDRFLSHVCTLDWHVEHDKGVGFAENAAPLIARFPDHADQIRAWDERFDEMLSGPIPETVAVIDALAARDTPQFALTNMPQSKWPAVQAISPAHFGLFRDAIVSGDEKVIKPGRRIYEIVLERTGLQASDLLFIDDSAANIQAAMDIGFHTHHFTDPAHLRAAVERHGLL</sequence>
<dbReference type="Proteomes" id="UP001057520">
    <property type="component" value="Chromosome"/>
</dbReference>
<gene>
    <name evidence="1" type="ORF">MZV50_04310</name>
</gene>
<dbReference type="InterPro" id="IPR036412">
    <property type="entry name" value="HAD-like_sf"/>
</dbReference>
<dbReference type="InterPro" id="IPR006439">
    <property type="entry name" value="HAD-SF_hydro_IA"/>
</dbReference>
<dbReference type="SFLD" id="SFLDS00003">
    <property type="entry name" value="Haloacid_Dehalogenase"/>
    <property type="match status" value="1"/>
</dbReference>